<keyword evidence="1" id="KW-0812">Transmembrane</keyword>
<dbReference type="RefSeq" id="WP_188458590.1">
    <property type="nucleotide sequence ID" value="NZ_BMGM01000006.1"/>
</dbReference>
<evidence type="ECO:0000313" key="2">
    <source>
        <dbReference type="EMBL" id="GGE36709.1"/>
    </source>
</evidence>
<keyword evidence="1" id="KW-1133">Transmembrane helix</keyword>
<feature type="transmembrane region" description="Helical" evidence="1">
    <location>
        <begin position="6"/>
        <end position="27"/>
    </location>
</feature>
<dbReference type="Proteomes" id="UP000599179">
    <property type="component" value="Unassembled WGS sequence"/>
</dbReference>
<keyword evidence="3" id="KW-1185">Reference proteome</keyword>
<gene>
    <name evidence="2" type="ORF">GCM10010832_16110</name>
</gene>
<evidence type="ECO:0000313" key="3">
    <source>
        <dbReference type="Proteomes" id="UP000599179"/>
    </source>
</evidence>
<accession>A0ABQ1SI23</accession>
<evidence type="ECO:0000256" key="1">
    <source>
        <dbReference type="SAM" id="Phobius"/>
    </source>
</evidence>
<protein>
    <submittedName>
        <fullName evidence="2">Uncharacterized protein</fullName>
    </submittedName>
</protein>
<comment type="caution">
    <text evidence="2">The sequence shown here is derived from an EMBL/GenBank/DDBJ whole genome shotgun (WGS) entry which is preliminary data.</text>
</comment>
<name>A0ABQ1SI23_9FLAO</name>
<sequence>MKRNRTWQNHFFNFLSVILGVYLAFLINEKAQEKKERAEVNTFLQSIVTELKTDINTFEKYQIPQNEKFQNQLADLIPLFHKDSTQQLNKELFVILEIDNYVPTTAAYSSLKSSGKFNMIQNIHLLEKLSSYYENYAAETEAKSEYQIEFFSTYLLTWCMQNVDLESFEITNTDHLQLLKNYIIIYQSLLQQKTNSLYLLIEQAKALQEEIELEIN</sequence>
<proteinExistence type="predicted"/>
<organism evidence="2 3">
    <name type="scientific">Psychroflexus planctonicus</name>
    <dbReference type="NCBI Taxonomy" id="1526575"/>
    <lineage>
        <taxon>Bacteria</taxon>
        <taxon>Pseudomonadati</taxon>
        <taxon>Bacteroidota</taxon>
        <taxon>Flavobacteriia</taxon>
        <taxon>Flavobacteriales</taxon>
        <taxon>Flavobacteriaceae</taxon>
        <taxon>Psychroflexus</taxon>
    </lineage>
</organism>
<dbReference type="EMBL" id="BMGM01000006">
    <property type="protein sequence ID" value="GGE36709.1"/>
    <property type="molecule type" value="Genomic_DNA"/>
</dbReference>
<keyword evidence="1" id="KW-0472">Membrane</keyword>
<reference evidence="3" key="1">
    <citation type="journal article" date="2019" name="Int. J. Syst. Evol. Microbiol.">
        <title>The Global Catalogue of Microorganisms (GCM) 10K type strain sequencing project: providing services to taxonomists for standard genome sequencing and annotation.</title>
        <authorList>
            <consortium name="The Broad Institute Genomics Platform"/>
            <consortium name="The Broad Institute Genome Sequencing Center for Infectious Disease"/>
            <person name="Wu L."/>
            <person name="Ma J."/>
        </authorList>
    </citation>
    <scope>NUCLEOTIDE SEQUENCE [LARGE SCALE GENOMIC DNA]</scope>
    <source>
        <strain evidence="3">CGMCC 1.12931</strain>
    </source>
</reference>